<accession>A0ABD3HC34</accession>
<organism evidence="1 2">
    <name type="scientific">Riccia sorocarpa</name>
    <dbReference type="NCBI Taxonomy" id="122646"/>
    <lineage>
        <taxon>Eukaryota</taxon>
        <taxon>Viridiplantae</taxon>
        <taxon>Streptophyta</taxon>
        <taxon>Embryophyta</taxon>
        <taxon>Marchantiophyta</taxon>
        <taxon>Marchantiopsida</taxon>
        <taxon>Marchantiidae</taxon>
        <taxon>Marchantiales</taxon>
        <taxon>Ricciaceae</taxon>
        <taxon>Riccia</taxon>
    </lineage>
</organism>
<keyword evidence="2" id="KW-1185">Reference proteome</keyword>
<protein>
    <submittedName>
        <fullName evidence="1">Uncharacterized protein</fullName>
    </submittedName>
</protein>
<dbReference type="AlphaFoldDB" id="A0ABD3HC34"/>
<sequence length="110" mass="12839">MDLFATGFRRLFDFPVKGKCCQIVPSSDIEDYFLKRIVRTFKKDMLVINQMQNLIGKSNLTFCSSRPWDSEKGELVHQRDALKDELTKAKKMDAEAEKREEVVCLEKETM</sequence>
<proteinExistence type="predicted"/>
<comment type="caution">
    <text evidence="1">The sequence shown here is derived from an EMBL/GenBank/DDBJ whole genome shotgun (WGS) entry which is preliminary data.</text>
</comment>
<reference evidence="1 2" key="1">
    <citation type="submission" date="2024-09" db="EMBL/GenBank/DDBJ databases">
        <title>Chromosome-scale assembly of Riccia sorocarpa.</title>
        <authorList>
            <person name="Paukszto L."/>
        </authorList>
    </citation>
    <scope>NUCLEOTIDE SEQUENCE [LARGE SCALE GENOMIC DNA]</scope>
    <source>
        <strain evidence="1">LP-2024</strain>
        <tissue evidence="1">Aerial parts of the thallus</tissue>
    </source>
</reference>
<dbReference type="Proteomes" id="UP001633002">
    <property type="component" value="Unassembled WGS sequence"/>
</dbReference>
<evidence type="ECO:0000313" key="2">
    <source>
        <dbReference type="Proteomes" id="UP001633002"/>
    </source>
</evidence>
<name>A0ABD3HC34_9MARC</name>
<dbReference type="EMBL" id="JBJQOH010000004">
    <property type="protein sequence ID" value="KAL3687955.1"/>
    <property type="molecule type" value="Genomic_DNA"/>
</dbReference>
<gene>
    <name evidence="1" type="ORF">R1sor_014264</name>
</gene>
<evidence type="ECO:0000313" key="1">
    <source>
        <dbReference type="EMBL" id="KAL3687955.1"/>
    </source>
</evidence>